<dbReference type="RefSeq" id="WP_182205072.1">
    <property type="nucleotide sequence ID" value="NZ_JACGLT010000005.1"/>
</dbReference>
<evidence type="ECO:0000259" key="2">
    <source>
        <dbReference type="Pfam" id="PF08787"/>
    </source>
</evidence>
<comment type="caution">
    <text evidence="3">The sequence shown here is derived from an EMBL/GenBank/DDBJ whole genome shotgun (WGS) entry which is preliminary data.</text>
</comment>
<dbReference type="AlphaFoldDB" id="A0A7W2R3G6"/>
<feature type="signal peptide" evidence="1">
    <location>
        <begin position="1"/>
        <end position="23"/>
    </location>
</feature>
<proteinExistence type="predicted"/>
<keyword evidence="4" id="KW-1185">Reference proteome</keyword>
<sequence length="303" mass="34611">MANRASFLLLSLMMSLLFTCSSSNEVLEEIEQEQQEEIEETPTPVFADIDFSNWKVTLPVDRDKNGSPDEYQPAKLVNFGYQNLEEVKPFMYDDVSDASIVFYTYPETSTTNSSYSRTELRELINPSNSRENWKLSDGGIMKGRLKVDSISENTKSSAKYHSVIVMQIHGIISIKDMQLHGFSSNNGPPLLKMYWKDGYLWAHKKSLVNENTQGDDLLNVSSSTWTDIKHNFGYVGFEPFDFKITASNGRLELQLNDASPFIYEDVSLAKWPFENYFKAGNYLVTTDADAFAYIKYYSLNVTH</sequence>
<dbReference type="GO" id="GO:0005975">
    <property type="term" value="P:carbohydrate metabolic process"/>
    <property type="evidence" value="ECO:0007669"/>
    <property type="project" value="UniProtKB-ARBA"/>
</dbReference>
<feature type="domain" description="Alginate lyase 2" evidence="2">
    <location>
        <begin position="49"/>
        <end position="303"/>
    </location>
</feature>
<dbReference type="GO" id="GO:0016829">
    <property type="term" value="F:lyase activity"/>
    <property type="evidence" value="ECO:0007669"/>
    <property type="project" value="UniProtKB-KW"/>
</dbReference>
<reference evidence="3 4" key="1">
    <citation type="submission" date="2020-07" db="EMBL/GenBank/DDBJ databases">
        <title>Bacterium isolated from marine sediment.</title>
        <authorList>
            <person name="Shang D."/>
        </authorList>
    </citation>
    <scope>NUCLEOTIDE SEQUENCE [LARGE SCALE GENOMIC DNA]</scope>
    <source>
        <strain evidence="3 4">F6074</strain>
    </source>
</reference>
<gene>
    <name evidence="3" type="ORF">H3Z82_08865</name>
</gene>
<feature type="chain" id="PRO_5031263464" evidence="1">
    <location>
        <begin position="24"/>
        <end position="303"/>
    </location>
</feature>
<keyword evidence="3" id="KW-0456">Lyase</keyword>
<evidence type="ECO:0000313" key="4">
    <source>
        <dbReference type="Proteomes" id="UP000541857"/>
    </source>
</evidence>
<dbReference type="Gene3D" id="2.60.120.200">
    <property type="match status" value="1"/>
</dbReference>
<evidence type="ECO:0000313" key="3">
    <source>
        <dbReference type="EMBL" id="MBA6152832.1"/>
    </source>
</evidence>
<accession>A0A7W2R3G6</accession>
<evidence type="ECO:0000256" key="1">
    <source>
        <dbReference type="SAM" id="SignalP"/>
    </source>
</evidence>
<organism evidence="3 4">
    <name type="scientific">Gelidibacter maritimus</name>
    <dbReference type="NCBI Taxonomy" id="2761487"/>
    <lineage>
        <taxon>Bacteria</taxon>
        <taxon>Pseudomonadati</taxon>
        <taxon>Bacteroidota</taxon>
        <taxon>Flavobacteriia</taxon>
        <taxon>Flavobacteriales</taxon>
        <taxon>Flavobacteriaceae</taxon>
        <taxon>Gelidibacter</taxon>
    </lineage>
</organism>
<dbReference type="EMBL" id="JACGLT010000005">
    <property type="protein sequence ID" value="MBA6152832.1"/>
    <property type="molecule type" value="Genomic_DNA"/>
</dbReference>
<protein>
    <submittedName>
        <fullName evidence="3">Polysaccharide lyase family 7 protein</fullName>
    </submittedName>
</protein>
<keyword evidence="1" id="KW-0732">Signal</keyword>
<dbReference type="Pfam" id="PF08787">
    <property type="entry name" value="Alginate_lyase2"/>
    <property type="match status" value="1"/>
</dbReference>
<dbReference type="Proteomes" id="UP000541857">
    <property type="component" value="Unassembled WGS sequence"/>
</dbReference>
<dbReference type="SUPFAM" id="SSF49899">
    <property type="entry name" value="Concanavalin A-like lectins/glucanases"/>
    <property type="match status" value="1"/>
</dbReference>
<dbReference type="GO" id="GO:0004553">
    <property type="term" value="F:hydrolase activity, hydrolyzing O-glycosyl compounds"/>
    <property type="evidence" value="ECO:0007669"/>
    <property type="project" value="UniProtKB-ARBA"/>
</dbReference>
<dbReference type="InterPro" id="IPR013320">
    <property type="entry name" value="ConA-like_dom_sf"/>
</dbReference>
<name>A0A7W2R3G6_9FLAO</name>
<dbReference type="InterPro" id="IPR014895">
    <property type="entry name" value="Alginate_lyase_2"/>
</dbReference>